<feature type="compositionally biased region" description="Low complexity" evidence="1">
    <location>
        <begin position="104"/>
        <end position="121"/>
    </location>
</feature>
<name>A0A3N4L249_9PEZI</name>
<protein>
    <submittedName>
        <fullName evidence="2">Uncharacterized protein</fullName>
    </submittedName>
</protein>
<sequence length="455" mass="47319">MTTDVSRQPAPATETNVAAGNAERRKGRKPFGSLMKRLASLKNHTNSASSSSQSRTANGLSTACSGQSAFSANYPYKGGKSASGPPSTSASAVAPSHISFGPNHHGSTHSLSSTASVSSDTSGDHSLTQTPSEKSRGRPAPSAITATTATTSAFSSPTPSVRSLTTTLTTIQSTAPGSMLDPYPHYNPHPSHHHNPNAPPMLFQHQFPSSPNGNPPTSPGPMMAMNNGSLHPLNYSTATAGGLLTDNASILTLASSSKRRRRHSLDTDASVRALAPSSLWGGSRESLPLSVLSGNFDTGRSIAGDRGSIYGSTSFTTARGGDAASMSYAGSMRDYAGGSGSIMGEISGASPLCSSPHAGMTIIGNRESVNLGRSSRRNSAWVRGEEEEEEEDEDDDATNRRRSMSVNGDADDGEGRGGDGASMRDGSSSVGIWHGVYGKREDTREKGRRDMEGKN</sequence>
<reference evidence="2 3" key="1">
    <citation type="journal article" date="2018" name="Nat. Ecol. Evol.">
        <title>Pezizomycetes genomes reveal the molecular basis of ectomycorrhizal truffle lifestyle.</title>
        <authorList>
            <person name="Murat C."/>
            <person name="Payen T."/>
            <person name="Noel B."/>
            <person name="Kuo A."/>
            <person name="Morin E."/>
            <person name="Chen J."/>
            <person name="Kohler A."/>
            <person name="Krizsan K."/>
            <person name="Balestrini R."/>
            <person name="Da Silva C."/>
            <person name="Montanini B."/>
            <person name="Hainaut M."/>
            <person name="Levati E."/>
            <person name="Barry K.W."/>
            <person name="Belfiori B."/>
            <person name="Cichocki N."/>
            <person name="Clum A."/>
            <person name="Dockter R.B."/>
            <person name="Fauchery L."/>
            <person name="Guy J."/>
            <person name="Iotti M."/>
            <person name="Le Tacon F."/>
            <person name="Lindquist E.A."/>
            <person name="Lipzen A."/>
            <person name="Malagnac F."/>
            <person name="Mello A."/>
            <person name="Molinier V."/>
            <person name="Miyauchi S."/>
            <person name="Poulain J."/>
            <person name="Riccioni C."/>
            <person name="Rubini A."/>
            <person name="Sitrit Y."/>
            <person name="Splivallo R."/>
            <person name="Traeger S."/>
            <person name="Wang M."/>
            <person name="Zifcakova L."/>
            <person name="Wipf D."/>
            <person name="Zambonelli A."/>
            <person name="Paolocci F."/>
            <person name="Nowrousian M."/>
            <person name="Ottonello S."/>
            <person name="Baldrian P."/>
            <person name="Spatafora J.W."/>
            <person name="Henrissat B."/>
            <person name="Nagy L.G."/>
            <person name="Aury J.M."/>
            <person name="Wincker P."/>
            <person name="Grigoriev I.V."/>
            <person name="Bonfante P."/>
            <person name="Martin F.M."/>
        </authorList>
    </citation>
    <scope>NUCLEOTIDE SEQUENCE [LARGE SCALE GENOMIC DNA]</scope>
    <source>
        <strain evidence="2 3">CCBAS932</strain>
    </source>
</reference>
<feature type="region of interest" description="Disordered" evidence="1">
    <location>
        <begin position="373"/>
        <end position="455"/>
    </location>
</feature>
<evidence type="ECO:0000256" key="1">
    <source>
        <dbReference type="SAM" id="MobiDB-lite"/>
    </source>
</evidence>
<gene>
    <name evidence="2" type="ORF">P167DRAFT_563735</name>
</gene>
<evidence type="ECO:0000313" key="2">
    <source>
        <dbReference type="EMBL" id="RPB14651.1"/>
    </source>
</evidence>
<dbReference type="AlphaFoldDB" id="A0A3N4L249"/>
<dbReference type="Proteomes" id="UP000277580">
    <property type="component" value="Unassembled WGS sequence"/>
</dbReference>
<feature type="compositionally biased region" description="Polar residues" evidence="1">
    <location>
        <begin position="55"/>
        <end position="64"/>
    </location>
</feature>
<accession>A0A3N4L249</accession>
<dbReference type="InParanoid" id="A0A3N4L249"/>
<dbReference type="EMBL" id="ML119117">
    <property type="protein sequence ID" value="RPB14651.1"/>
    <property type="molecule type" value="Genomic_DNA"/>
</dbReference>
<dbReference type="OrthoDB" id="5377012at2759"/>
<evidence type="ECO:0000313" key="3">
    <source>
        <dbReference type="Proteomes" id="UP000277580"/>
    </source>
</evidence>
<feature type="region of interest" description="Disordered" evidence="1">
    <location>
        <begin position="1"/>
        <end position="64"/>
    </location>
</feature>
<feature type="region of interest" description="Disordered" evidence="1">
    <location>
        <begin position="78"/>
        <end position="165"/>
    </location>
</feature>
<proteinExistence type="predicted"/>
<feature type="compositionally biased region" description="Low complexity" evidence="1">
    <location>
        <begin position="139"/>
        <end position="165"/>
    </location>
</feature>
<feature type="compositionally biased region" description="Basic and acidic residues" evidence="1">
    <location>
        <begin position="438"/>
        <end position="455"/>
    </location>
</feature>
<dbReference type="STRING" id="1392247.A0A3N4L249"/>
<keyword evidence="3" id="KW-1185">Reference proteome</keyword>
<feature type="compositionally biased region" description="Acidic residues" evidence="1">
    <location>
        <begin position="385"/>
        <end position="396"/>
    </location>
</feature>
<feature type="compositionally biased region" description="Low complexity" evidence="1">
    <location>
        <begin position="78"/>
        <end position="96"/>
    </location>
</feature>
<feature type="region of interest" description="Disordered" evidence="1">
    <location>
        <begin position="184"/>
        <end position="218"/>
    </location>
</feature>
<organism evidence="2 3">
    <name type="scientific">Morchella conica CCBAS932</name>
    <dbReference type="NCBI Taxonomy" id="1392247"/>
    <lineage>
        <taxon>Eukaryota</taxon>
        <taxon>Fungi</taxon>
        <taxon>Dikarya</taxon>
        <taxon>Ascomycota</taxon>
        <taxon>Pezizomycotina</taxon>
        <taxon>Pezizomycetes</taxon>
        <taxon>Pezizales</taxon>
        <taxon>Morchellaceae</taxon>
        <taxon>Morchella</taxon>
    </lineage>
</organism>